<evidence type="ECO:0000256" key="2">
    <source>
        <dbReference type="SAM" id="SignalP"/>
    </source>
</evidence>
<dbReference type="PATRIC" id="fig|1341156.4.peg.3327"/>
<dbReference type="PROSITE" id="PS51257">
    <property type="entry name" value="PROKAR_LIPOPROTEIN"/>
    <property type="match status" value="1"/>
</dbReference>
<proteinExistence type="predicted"/>
<name>A0A011VY48_RUMAL</name>
<keyword evidence="2" id="KW-0732">Signal</keyword>
<dbReference type="EMBL" id="JEOB01000004">
    <property type="protein sequence ID" value="EXM38707.1"/>
    <property type="molecule type" value="Genomic_DNA"/>
</dbReference>
<feature type="region of interest" description="Disordered" evidence="1">
    <location>
        <begin position="25"/>
        <end position="57"/>
    </location>
</feature>
<evidence type="ECO:0000313" key="4">
    <source>
        <dbReference type="EMBL" id="EXM40221.1"/>
    </source>
</evidence>
<dbReference type="RefSeq" id="WP_037286834.1">
    <property type="nucleotide sequence ID" value="NZ_JEOB01000002.1"/>
</dbReference>
<feature type="signal peptide" evidence="2">
    <location>
        <begin position="1"/>
        <end position="21"/>
    </location>
</feature>
<evidence type="ECO:0000313" key="5">
    <source>
        <dbReference type="Proteomes" id="UP000021369"/>
    </source>
</evidence>
<keyword evidence="5" id="KW-1185">Reference proteome</keyword>
<sequence length="417" mass="47704">MSLKHRSICLMLAAAMCISMGGCSDKSVGEGKTKISTSATNKKSNKTDINVPDEPDPDELGKQLQGVGKEVDYSAQLEQISEQTDAFLDAVKAGDINTLCDLLEPSSAYYKFFDRHRKSAQLSKIMQTVFADMVWTHWAETDMNNKNWLQNTYSEHGQYTRSYVCAGIKEMLFYDEYFLLNFSKGDSVNAKFRIENEEDCYSWLTKTIDMMPLLKNNWSLKCTLPDNDGKVLFNIDEDFIFDYTALTSLDEVKDENMPQTYVNNIVTARGTIEDENATFDNSPELRESVAQMIKEKRFEDAWKALKDLDDDGFFADKKTYSDLDKDAKKRVKKFLEEHTYSVVCDHSTQVYDASRRRHIFTQIYYDAIPAENEEEIADWLEKNNIKEGGEAVFFDITNDNRLATALGGYFDIIAKLG</sequence>
<organism evidence="4 5">
    <name type="scientific">Ruminococcus albus SY3</name>
    <dbReference type="NCBI Taxonomy" id="1341156"/>
    <lineage>
        <taxon>Bacteria</taxon>
        <taxon>Bacillati</taxon>
        <taxon>Bacillota</taxon>
        <taxon>Clostridia</taxon>
        <taxon>Eubacteriales</taxon>
        <taxon>Oscillospiraceae</taxon>
        <taxon>Ruminococcus</taxon>
    </lineage>
</organism>
<reference evidence="4 5" key="1">
    <citation type="submission" date="2013-06" db="EMBL/GenBank/DDBJ databases">
        <title>Rumen cellulosomics: divergent fiber-degrading strategies revealed by comparative genome-wide analysis of six Ruminococcal strains.</title>
        <authorList>
            <person name="Dassa B."/>
            <person name="Borovok I."/>
            <person name="Lamed R."/>
            <person name="Flint H."/>
            <person name="Yeoman C.J."/>
            <person name="White B."/>
            <person name="Bayer E.A."/>
        </authorList>
    </citation>
    <scope>NUCLEOTIDE SEQUENCE [LARGE SCALE GENOMIC DNA]</scope>
    <source>
        <strain evidence="4 5">SY3</strain>
    </source>
</reference>
<dbReference type="AlphaFoldDB" id="A0A011VY48"/>
<evidence type="ECO:0000313" key="3">
    <source>
        <dbReference type="EMBL" id="EXM38707.1"/>
    </source>
</evidence>
<feature type="chain" id="PRO_5038289906" evidence="2">
    <location>
        <begin position="22"/>
        <end position="417"/>
    </location>
</feature>
<protein>
    <submittedName>
        <fullName evidence="4">Uncharacterized protein</fullName>
    </submittedName>
</protein>
<gene>
    <name evidence="4" type="ORF">RASY3_08295</name>
    <name evidence="3" type="ORF">RASY3_18680</name>
</gene>
<dbReference type="EMBL" id="JEOB01000002">
    <property type="protein sequence ID" value="EXM40221.1"/>
    <property type="molecule type" value="Genomic_DNA"/>
</dbReference>
<dbReference type="Proteomes" id="UP000021369">
    <property type="component" value="Unassembled WGS sequence"/>
</dbReference>
<evidence type="ECO:0000256" key="1">
    <source>
        <dbReference type="SAM" id="MobiDB-lite"/>
    </source>
</evidence>
<accession>A0A011VY48</accession>
<dbReference type="OrthoDB" id="1815919at2"/>
<comment type="caution">
    <text evidence="4">The sequence shown here is derived from an EMBL/GenBank/DDBJ whole genome shotgun (WGS) entry which is preliminary data.</text>
</comment>